<sequence length="313" mass="34805">MSLGIRPTKRSLSSLYQALDFIDHLRLTEPDLGYNTSVSTTAENIDSNRYRDILAYDHALLSGPYLNAAYIPPFHPTSLSFVVSQAPLPETYTAFYTHLVQQRVRVLVNLTPLAEKGRRKADQYWPDAVEGDGSGEGQMVLGNGWKVSSDSEKHIPLDQGKATLIRRVINVDTDSSRWGVTQFHLTSWPDHGVFPTALLLQLMHETQQVAMPKIFPPPPTWIHCSAGVGRSGTLVAALIAQAAINGGKHQQRVEEGEGGKGKGKGKEKEMWDLPVRIVEHLRRYRARMVQTLDQFEAVFEIVAELAREAGLAK</sequence>
<dbReference type="InterPro" id="IPR000242">
    <property type="entry name" value="PTP_cat"/>
</dbReference>
<name>A0A127ZC65_9BASI</name>
<dbReference type="SMART" id="SM00194">
    <property type="entry name" value="PTPc"/>
    <property type="match status" value="1"/>
</dbReference>
<dbReference type="PROSITE" id="PS00383">
    <property type="entry name" value="TYR_PHOSPHATASE_1"/>
    <property type="match status" value="1"/>
</dbReference>
<dbReference type="SUPFAM" id="SSF52799">
    <property type="entry name" value="(Phosphotyrosine protein) phosphatases II"/>
    <property type="match status" value="1"/>
</dbReference>
<dbReference type="Pfam" id="PF00102">
    <property type="entry name" value="Y_phosphatase"/>
    <property type="match status" value="1"/>
</dbReference>
<dbReference type="SMART" id="SM00404">
    <property type="entry name" value="PTPc_motif"/>
    <property type="match status" value="1"/>
</dbReference>
<dbReference type="InterPro" id="IPR003595">
    <property type="entry name" value="Tyr_Pase_cat"/>
</dbReference>
<dbReference type="GO" id="GO:0004725">
    <property type="term" value="F:protein tyrosine phosphatase activity"/>
    <property type="evidence" value="ECO:0007669"/>
    <property type="project" value="InterPro"/>
</dbReference>
<feature type="domain" description="Tyrosine-protein phosphatase" evidence="3">
    <location>
        <begin position="15"/>
        <end position="305"/>
    </location>
</feature>
<comment type="similarity">
    <text evidence="1">Belongs to the protein-tyrosine phosphatase family. Non-receptor class subfamily.</text>
</comment>
<accession>A0A127ZC65</accession>
<dbReference type="PANTHER" id="PTHR19134">
    <property type="entry name" value="RECEPTOR-TYPE TYROSINE-PROTEIN PHOSPHATASE"/>
    <property type="match status" value="1"/>
</dbReference>
<feature type="region of interest" description="Disordered" evidence="2">
    <location>
        <begin position="248"/>
        <end position="267"/>
    </location>
</feature>
<feature type="compositionally biased region" description="Basic and acidic residues" evidence="2">
    <location>
        <begin position="251"/>
        <end position="267"/>
    </location>
</feature>
<dbReference type="AlphaFoldDB" id="A0A127ZC65"/>
<dbReference type="PRINTS" id="PR00700">
    <property type="entry name" value="PRTYPHPHTASE"/>
</dbReference>
<dbReference type="PANTHER" id="PTHR19134:SF449">
    <property type="entry name" value="TYROSINE-PROTEIN PHOSPHATASE 1"/>
    <property type="match status" value="1"/>
</dbReference>
<organism evidence="5">
    <name type="scientific">Sporisorium scitamineum</name>
    <dbReference type="NCBI Taxonomy" id="49012"/>
    <lineage>
        <taxon>Eukaryota</taxon>
        <taxon>Fungi</taxon>
        <taxon>Dikarya</taxon>
        <taxon>Basidiomycota</taxon>
        <taxon>Ustilaginomycotina</taxon>
        <taxon>Ustilaginomycetes</taxon>
        <taxon>Ustilaginales</taxon>
        <taxon>Ustilaginaceae</taxon>
        <taxon>Sporisorium</taxon>
    </lineage>
</organism>
<evidence type="ECO:0000259" key="3">
    <source>
        <dbReference type="PROSITE" id="PS50055"/>
    </source>
</evidence>
<dbReference type="InterPro" id="IPR016130">
    <property type="entry name" value="Tyr_Pase_AS"/>
</dbReference>
<reference evidence="5" key="1">
    <citation type="submission" date="2014-06" db="EMBL/GenBank/DDBJ databases">
        <authorList>
            <person name="Ju J."/>
            <person name="Zhang J."/>
        </authorList>
    </citation>
    <scope>NUCLEOTIDE SEQUENCE</scope>
    <source>
        <strain evidence="5">SscI8</strain>
    </source>
</reference>
<evidence type="ECO:0000313" key="5">
    <source>
        <dbReference type="EMBL" id="CDU23562.1"/>
    </source>
</evidence>
<evidence type="ECO:0000256" key="2">
    <source>
        <dbReference type="SAM" id="MobiDB-lite"/>
    </source>
</evidence>
<proteinExistence type="inferred from homology"/>
<dbReference type="EMBL" id="LK056663">
    <property type="protein sequence ID" value="CDU23562.1"/>
    <property type="molecule type" value="Genomic_DNA"/>
</dbReference>
<gene>
    <name evidence="5" type="ORF">SPSC_02191</name>
</gene>
<protein>
    <submittedName>
        <fullName evidence="5">Related to Protein-tyrosine phosphatase gamma</fullName>
    </submittedName>
</protein>
<dbReference type="InterPro" id="IPR000387">
    <property type="entry name" value="Tyr_Pase_dom"/>
</dbReference>
<dbReference type="InterPro" id="IPR050348">
    <property type="entry name" value="Protein-Tyr_Phosphatase"/>
</dbReference>
<dbReference type="CDD" id="cd00047">
    <property type="entry name" value="PTPc"/>
    <property type="match status" value="1"/>
</dbReference>
<dbReference type="InterPro" id="IPR029021">
    <property type="entry name" value="Prot-tyrosine_phosphatase-like"/>
</dbReference>
<evidence type="ECO:0000259" key="4">
    <source>
        <dbReference type="PROSITE" id="PS50056"/>
    </source>
</evidence>
<dbReference type="OrthoDB" id="10253954at2759"/>
<dbReference type="PROSITE" id="PS50055">
    <property type="entry name" value="TYR_PHOSPHATASE_PTP"/>
    <property type="match status" value="1"/>
</dbReference>
<dbReference type="PROSITE" id="PS50056">
    <property type="entry name" value="TYR_PHOSPHATASE_2"/>
    <property type="match status" value="1"/>
</dbReference>
<dbReference type="Gene3D" id="3.90.190.10">
    <property type="entry name" value="Protein tyrosine phosphatase superfamily"/>
    <property type="match status" value="1"/>
</dbReference>
<evidence type="ECO:0000256" key="1">
    <source>
        <dbReference type="ARBA" id="ARBA00009649"/>
    </source>
</evidence>
<feature type="domain" description="Tyrosine specific protein phosphatases" evidence="4">
    <location>
        <begin position="222"/>
        <end position="296"/>
    </location>
</feature>